<protein>
    <submittedName>
        <fullName evidence="2">Uncharacterized protein</fullName>
    </submittedName>
</protein>
<dbReference type="EMBL" id="JAAMPC010000016">
    <property type="protein sequence ID" value="KAG2254277.1"/>
    <property type="molecule type" value="Genomic_DNA"/>
</dbReference>
<accession>A0A8X7PPB8</accession>
<proteinExistence type="predicted"/>
<evidence type="ECO:0000313" key="3">
    <source>
        <dbReference type="Proteomes" id="UP000886595"/>
    </source>
</evidence>
<name>A0A8X7PPB8_BRACI</name>
<sequence length="82" mass="9599">LAKHQGPGIDSARHQNQAQDYEQCDEAQDERKAHAARYHYVRASSSPTPYDDLTHATERIERDRLRPLPRRQIYSLTTRQLL</sequence>
<dbReference type="Proteomes" id="UP000886595">
    <property type="component" value="Unassembled WGS sequence"/>
</dbReference>
<comment type="caution">
    <text evidence="2">The sequence shown here is derived from an EMBL/GenBank/DDBJ whole genome shotgun (WGS) entry which is preliminary data.</text>
</comment>
<organism evidence="2 3">
    <name type="scientific">Brassica carinata</name>
    <name type="common">Ethiopian mustard</name>
    <name type="synonym">Abyssinian cabbage</name>
    <dbReference type="NCBI Taxonomy" id="52824"/>
    <lineage>
        <taxon>Eukaryota</taxon>
        <taxon>Viridiplantae</taxon>
        <taxon>Streptophyta</taxon>
        <taxon>Embryophyta</taxon>
        <taxon>Tracheophyta</taxon>
        <taxon>Spermatophyta</taxon>
        <taxon>Magnoliopsida</taxon>
        <taxon>eudicotyledons</taxon>
        <taxon>Gunneridae</taxon>
        <taxon>Pentapetalae</taxon>
        <taxon>rosids</taxon>
        <taxon>malvids</taxon>
        <taxon>Brassicales</taxon>
        <taxon>Brassicaceae</taxon>
        <taxon>Brassiceae</taxon>
        <taxon>Brassica</taxon>
    </lineage>
</organism>
<evidence type="ECO:0000313" key="2">
    <source>
        <dbReference type="EMBL" id="KAG2254277.1"/>
    </source>
</evidence>
<gene>
    <name evidence="2" type="ORF">Bca52824_084413</name>
</gene>
<evidence type="ECO:0000256" key="1">
    <source>
        <dbReference type="SAM" id="MobiDB-lite"/>
    </source>
</evidence>
<feature type="region of interest" description="Disordered" evidence="1">
    <location>
        <begin position="1"/>
        <end position="64"/>
    </location>
</feature>
<dbReference type="AlphaFoldDB" id="A0A8X7PPB8"/>
<reference evidence="2 3" key="1">
    <citation type="submission" date="2020-02" db="EMBL/GenBank/DDBJ databases">
        <authorList>
            <person name="Ma Q."/>
            <person name="Huang Y."/>
            <person name="Song X."/>
            <person name="Pei D."/>
        </authorList>
    </citation>
    <scope>NUCLEOTIDE SEQUENCE [LARGE SCALE GENOMIC DNA]</scope>
    <source>
        <strain evidence="2">Sxm20200214</strain>
        <tissue evidence="2">Leaf</tissue>
    </source>
</reference>
<keyword evidence="3" id="KW-1185">Reference proteome</keyword>
<feature type="non-terminal residue" evidence="2">
    <location>
        <position position="1"/>
    </location>
</feature>
<feature type="compositionally biased region" description="Basic and acidic residues" evidence="1">
    <location>
        <begin position="52"/>
        <end position="64"/>
    </location>
</feature>